<dbReference type="Gene3D" id="2.80.10.50">
    <property type="match status" value="1"/>
</dbReference>
<proteinExistence type="inferred from homology"/>
<dbReference type="EMBL" id="JXTI01000111">
    <property type="protein sequence ID" value="KWX12549.1"/>
    <property type="molecule type" value="Genomic_DNA"/>
</dbReference>
<dbReference type="VEuPathDB" id="GiardiaDB:QR46_3472"/>
<organism evidence="2 3">
    <name type="scientific">Giardia duodenalis assemblage B</name>
    <dbReference type="NCBI Taxonomy" id="1394984"/>
    <lineage>
        <taxon>Eukaryota</taxon>
        <taxon>Metamonada</taxon>
        <taxon>Diplomonadida</taxon>
        <taxon>Hexamitidae</taxon>
        <taxon>Giardiinae</taxon>
        <taxon>Giardia</taxon>
    </lineage>
</organism>
<evidence type="ECO:0000256" key="1">
    <source>
        <dbReference type="ARBA" id="ARBA00007936"/>
    </source>
</evidence>
<evidence type="ECO:0000313" key="2">
    <source>
        <dbReference type="EMBL" id="KWX12549.1"/>
    </source>
</evidence>
<dbReference type="AlphaFoldDB" id="A0A132NQZ1"/>
<dbReference type="InterPro" id="IPR008996">
    <property type="entry name" value="IL1/FGF"/>
</dbReference>
<sequence length="139" mass="15518">MIELANRALIRLRSCNTGKYLRIMRTGEVNATGGKGPDAVFIVHRIDANHIKLNSAESTKYWLRVDPNGEIHTDGNSSQASHFVVKHDSRFNISLSPVECLDWHLGATRTGVVPPCTNVTSGRDGRFIVERVESWPTNY</sequence>
<comment type="caution">
    <text evidence="2">The sequence shown here is derived from an EMBL/GenBank/DDBJ whole genome shotgun (WGS) entry which is preliminary data.</text>
</comment>
<reference evidence="2 3" key="1">
    <citation type="journal article" date="2015" name="Mol. Biochem. Parasitol.">
        <title>Identification of polymorphic genes for use in assemblage B genotyping assays through comparative genomics of multiple assemblage B Giardia duodenalis isolates.</title>
        <authorList>
            <person name="Wielinga C."/>
            <person name="Thompson R.C."/>
            <person name="Monis P."/>
            <person name="Ryan U."/>
        </authorList>
    </citation>
    <scope>NUCLEOTIDE SEQUENCE [LARGE SCALE GENOMIC DNA]</scope>
    <source>
        <strain evidence="2 3">BAH15c1</strain>
    </source>
</reference>
<accession>A0A132NQZ1</accession>
<protein>
    <submittedName>
        <fullName evidence="2">Uncharacterized protein</fullName>
    </submittedName>
</protein>
<gene>
    <name evidence="2" type="ORF">QR46_3472</name>
</gene>
<dbReference type="Pfam" id="PF00167">
    <property type="entry name" value="FGF"/>
    <property type="match status" value="1"/>
</dbReference>
<dbReference type="OrthoDB" id="10248220at2759"/>
<dbReference type="InterPro" id="IPR002209">
    <property type="entry name" value="Fibroblast_GF_fam"/>
</dbReference>
<comment type="similarity">
    <text evidence="1">Belongs to the heparin-binding growth factors family.</text>
</comment>
<dbReference type="GO" id="GO:0008083">
    <property type="term" value="F:growth factor activity"/>
    <property type="evidence" value="ECO:0007669"/>
    <property type="project" value="InterPro"/>
</dbReference>
<evidence type="ECO:0000313" key="3">
    <source>
        <dbReference type="Proteomes" id="UP000070089"/>
    </source>
</evidence>
<dbReference type="SUPFAM" id="SSF50353">
    <property type="entry name" value="Cytokine"/>
    <property type="match status" value="1"/>
</dbReference>
<dbReference type="Proteomes" id="UP000070089">
    <property type="component" value="Unassembled WGS sequence"/>
</dbReference>
<name>A0A132NQZ1_GIAIN</name>